<proteinExistence type="predicted"/>
<keyword evidence="1" id="KW-0732">Signal</keyword>
<evidence type="ECO:0008006" key="4">
    <source>
        <dbReference type="Google" id="ProtNLM"/>
    </source>
</evidence>
<evidence type="ECO:0000256" key="1">
    <source>
        <dbReference type="SAM" id="SignalP"/>
    </source>
</evidence>
<gene>
    <name evidence="2" type="ORF">HNQ93_002984</name>
</gene>
<evidence type="ECO:0000313" key="3">
    <source>
        <dbReference type="Proteomes" id="UP000532746"/>
    </source>
</evidence>
<keyword evidence="3" id="KW-1185">Reference proteome</keyword>
<sequence>MLKYVSAALLLALSAAGCSKKPADAADTSTLAATSFENLDGWLADSPALATLTRDKAHTGRYSTMVGPSHEFSLGYSNALSRLAPEWPARLTVGAWVLLPPEHGAAKLVTQIKGATPGTPDLLWEGLDLTQAVKIAGKWQYVEQTITMPEAAKPTSKILVYLWRADSKQPVYLDDLSISLTKDQ</sequence>
<dbReference type="Gene3D" id="2.60.120.260">
    <property type="entry name" value="Galactose-binding domain-like"/>
    <property type="match status" value="1"/>
</dbReference>
<dbReference type="PROSITE" id="PS51257">
    <property type="entry name" value="PROKAR_LIPOPROTEIN"/>
    <property type="match status" value="1"/>
</dbReference>
<reference evidence="2 3" key="1">
    <citation type="submission" date="2020-08" db="EMBL/GenBank/DDBJ databases">
        <title>Genomic Encyclopedia of Type Strains, Phase IV (KMG-IV): sequencing the most valuable type-strain genomes for metagenomic binning, comparative biology and taxonomic classification.</title>
        <authorList>
            <person name="Goeker M."/>
        </authorList>
    </citation>
    <scope>NUCLEOTIDE SEQUENCE [LARGE SCALE GENOMIC DNA]</scope>
    <source>
        <strain evidence="2 3">DSM 26718</strain>
    </source>
</reference>
<dbReference type="Proteomes" id="UP000532746">
    <property type="component" value="Unassembled WGS sequence"/>
</dbReference>
<accession>A0A7W9T2Y8</accession>
<evidence type="ECO:0000313" key="2">
    <source>
        <dbReference type="EMBL" id="MBB6060118.1"/>
    </source>
</evidence>
<dbReference type="AlphaFoldDB" id="A0A7W9T2Y8"/>
<comment type="caution">
    <text evidence="2">The sequence shown here is derived from an EMBL/GenBank/DDBJ whole genome shotgun (WGS) entry which is preliminary data.</text>
</comment>
<feature type="signal peptide" evidence="1">
    <location>
        <begin position="1"/>
        <end position="25"/>
    </location>
</feature>
<name>A0A7W9T2Y8_9BACT</name>
<dbReference type="InterPro" id="IPR008979">
    <property type="entry name" value="Galactose-bd-like_sf"/>
</dbReference>
<dbReference type="EMBL" id="JACHGG010000004">
    <property type="protein sequence ID" value="MBB6060118.1"/>
    <property type="molecule type" value="Genomic_DNA"/>
</dbReference>
<organism evidence="2 3">
    <name type="scientific">Hymenobacter luteus</name>
    <dbReference type="NCBI Taxonomy" id="1411122"/>
    <lineage>
        <taxon>Bacteria</taxon>
        <taxon>Pseudomonadati</taxon>
        <taxon>Bacteroidota</taxon>
        <taxon>Cytophagia</taxon>
        <taxon>Cytophagales</taxon>
        <taxon>Hymenobacteraceae</taxon>
        <taxon>Hymenobacter</taxon>
    </lineage>
</organism>
<dbReference type="SUPFAM" id="SSF49785">
    <property type="entry name" value="Galactose-binding domain-like"/>
    <property type="match status" value="1"/>
</dbReference>
<protein>
    <recommendedName>
        <fullName evidence="4">CBM-cenC domain-containing protein</fullName>
    </recommendedName>
</protein>
<feature type="chain" id="PRO_5031557732" description="CBM-cenC domain-containing protein" evidence="1">
    <location>
        <begin position="26"/>
        <end position="184"/>
    </location>
</feature>